<dbReference type="InterPro" id="IPR029398">
    <property type="entry name" value="PolB_thumb"/>
</dbReference>
<dbReference type="SUPFAM" id="SSF81301">
    <property type="entry name" value="Nucleotidyltransferase"/>
    <property type="match status" value="1"/>
</dbReference>
<evidence type="ECO:0000259" key="8">
    <source>
        <dbReference type="SMART" id="SM00481"/>
    </source>
</evidence>
<dbReference type="InterPro" id="IPR010996">
    <property type="entry name" value="HHH_MUS81"/>
</dbReference>
<feature type="domain" description="Polymerase/histidinol phosphatase N-terminal" evidence="8">
    <location>
        <begin position="337"/>
        <end position="416"/>
    </location>
</feature>
<dbReference type="PANTHER" id="PTHR36928:SF1">
    <property type="entry name" value="PHOSPHATASE YCDX-RELATED"/>
    <property type="match status" value="1"/>
</dbReference>
<dbReference type="GO" id="GO:0042578">
    <property type="term" value="F:phosphoric ester hydrolase activity"/>
    <property type="evidence" value="ECO:0007669"/>
    <property type="project" value="TreeGrafter"/>
</dbReference>
<feature type="domain" description="DNA-directed DNA polymerase X" evidence="9">
    <location>
        <begin position="1"/>
        <end position="315"/>
    </location>
</feature>
<dbReference type="PRINTS" id="PR00870">
    <property type="entry name" value="DNAPOLXBETA"/>
</dbReference>
<dbReference type="GO" id="GO:0006281">
    <property type="term" value="P:DNA repair"/>
    <property type="evidence" value="ECO:0007669"/>
    <property type="project" value="UniProtKB-KW"/>
</dbReference>
<sequence>MDKKQAIHVLELIALYLEIKGENPFKIAAYRKAAQALEREVRALWEIEDVSTLNGIGKATAEVLTELQETGTSSLLTSLAETLPESLLTLLRLPGLGGKKIGKLYRELGVIDEKTLLSACEQGKVRLLAGFGAKSEEKIITVLKEQQKGPDRFPIEVALSVAATIEVQLERMPGVARFSRAGSLRRMQEMVKDIDFVIATDDPHTVRTHLLQLSNLVDVIAQGETKVSVSLQLERGVISVDFRLVTVAEFATALHHFTGSKTHNIYMRQLAKKQGEKISEYGVTNVATNETMTFQDEQAFFSHFNLPYMPPEAREDESAFSRYAECQTDVWASDAKADLHMHTVWSDGANTIEEMVEAARSKGYTHIAITDHSRSLKVAHGLSTKQLQEQHEKVRRLDEQYTDIHILTGVEMDILPNGTLDYPDEVLKEIDFVIASIHSGFSQSRSDIMYRMRQAMENPYVHLIAHPMGRLIGRRPGYDIDVGTLIDWAEETGKVLELNANPRRLDLEVKWLKQAALQGVPIAINSDAHRVSGLDVVDYGYAYARKAMLTPDNVLNTWSFEKFRQEILLRGK</sequence>
<keyword evidence="5" id="KW-0239">DNA-directed DNA polymerase</keyword>
<dbReference type="STRING" id="1464122.SAMN05421737_106186"/>
<dbReference type="SUPFAM" id="SSF47802">
    <property type="entry name" value="DNA polymerase beta, N-terminal domain-like"/>
    <property type="match status" value="1"/>
</dbReference>
<dbReference type="InterPro" id="IPR002054">
    <property type="entry name" value="DNA-dir_DNA_pol_X"/>
</dbReference>
<name>A0A1G6K468_9BACI</name>
<keyword evidence="2" id="KW-0808">Transferase</keyword>
<evidence type="ECO:0000313" key="10">
    <source>
        <dbReference type="EMBL" id="SDC25641.1"/>
    </source>
</evidence>
<keyword evidence="4" id="KW-0227">DNA damage</keyword>
<keyword evidence="3" id="KW-0548">Nucleotidyltransferase</keyword>
<dbReference type="Pfam" id="PF14716">
    <property type="entry name" value="HHH_8"/>
    <property type="match status" value="1"/>
</dbReference>
<dbReference type="Gene3D" id="3.30.210.10">
    <property type="entry name" value="DNA polymerase, thumb domain"/>
    <property type="match status" value="1"/>
</dbReference>
<evidence type="ECO:0000256" key="4">
    <source>
        <dbReference type="ARBA" id="ARBA00022763"/>
    </source>
</evidence>
<dbReference type="Gene3D" id="1.10.150.110">
    <property type="entry name" value="DNA polymerase beta, N-terminal domain-like"/>
    <property type="match status" value="1"/>
</dbReference>
<dbReference type="EMBL" id="FMYM01000006">
    <property type="protein sequence ID" value="SDC25641.1"/>
    <property type="molecule type" value="Genomic_DNA"/>
</dbReference>
<dbReference type="InterPro" id="IPR043519">
    <property type="entry name" value="NT_sf"/>
</dbReference>
<dbReference type="CDD" id="cd07436">
    <property type="entry name" value="PHP_PolX"/>
    <property type="match status" value="1"/>
</dbReference>
<dbReference type="Gene3D" id="3.30.460.10">
    <property type="entry name" value="Beta Polymerase, domain 2"/>
    <property type="match status" value="1"/>
</dbReference>
<gene>
    <name evidence="10" type="ORF">SAMN05421737_106186</name>
</gene>
<evidence type="ECO:0000256" key="7">
    <source>
        <dbReference type="ARBA" id="ARBA00049244"/>
    </source>
</evidence>
<dbReference type="NCBIfam" id="NF006375">
    <property type="entry name" value="PRK08609.1"/>
    <property type="match status" value="1"/>
</dbReference>
<dbReference type="Pfam" id="PF02811">
    <property type="entry name" value="PHP"/>
    <property type="match status" value="1"/>
</dbReference>
<dbReference type="InterPro" id="IPR027421">
    <property type="entry name" value="DNA_pol_lamdba_lyase_dom_sf"/>
</dbReference>
<dbReference type="PIRSF" id="PIRSF005047">
    <property type="entry name" value="UCP005047_YshC"/>
    <property type="match status" value="1"/>
</dbReference>
<dbReference type="GO" id="GO:0005829">
    <property type="term" value="C:cytosol"/>
    <property type="evidence" value="ECO:0007669"/>
    <property type="project" value="TreeGrafter"/>
</dbReference>
<dbReference type="Gene3D" id="3.20.20.140">
    <property type="entry name" value="Metal-dependent hydrolases"/>
    <property type="match status" value="1"/>
</dbReference>
<dbReference type="AlphaFoldDB" id="A0A1G6K468"/>
<dbReference type="InterPro" id="IPR002008">
    <property type="entry name" value="DNA_pol_X_beta-like"/>
</dbReference>
<dbReference type="GO" id="GO:0003887">
    <property type="term" value="F:DNA-directed DNA polymerase activity"/>
    <property type="evidence" value="ECO:0007669"/>
    <property type="project" value="UniProtKB-KW"/>
</dbReference>
<dbReference type="InterPro" id="IPR004013">
    <property type="entry name" value="PHP_dom"/>
</dbReference>
<evidence type="ECO:0000256" key="6">
    <source>
        <dbReference type="ARBA" id="ARBA00023204"/>
    </source>
</evidence>
<dbReference type="InterPro" id="IPR022311">
    <property type="entry name" value="PolX-like"/>
</dbReference>
<keyword evidence="6" id="KW-0234">DNA repair</keyword>
<evidence type="ECO:0000259" key="9">
    <source>
        <dbReference type="SMART" id="SM00483"/>
    </source>
</evidence>
<dbReference type="InterPro" id="IPR050243">
    <property type="entry name" value="PHP_phosphatase"/>
</dbReference>
<dbReference type="SMART" id="SM00483">
    <property type="entry name" value="POLXc"/>
    <property type="match status" value="1"/>
</dbReference>
<dbReference type="InterPro" id="IPR047967">
    <property type="entry name" value="PolX_PHP"/>
</dbReference>
<dbReference type="Gene3D" id="1.10.150.20">
    <property type="entry name" value="5' to 3' exonuclease, C-terminal subdomain"/>
    <property type="match status" value="1"/>
</dbReference>
<dbReference type="FunFam" id="3.20.20.140:FF:000047">
    <property type="entry name" value="PHP domain-containing protein"/>
    <property type="match status" value="1"/>
</dbReference>
<comment type="catalytic activity">
    <reaction evidence="7">
        <text>DNA(n) + a 2'-deoxyribonucleoside 5'-triphosphate = DNA(n+1) + diphosphate</text>
        <dbReference type="Rhea" id="RHEA:22508"/>
        <dbReference type="Rhea" id="RHEA-COMP:17339"/>
        <dbReference type="Rhea" id="RHEA-COMP:17340"/>
        <dbReference type="ChEBI" id="CHEBI:33019"/>
        <dbReference type="ChEBI" id="CHEBI:61560"/>
        <dbReference type="ChEBI" id="CHEBI:173112"/>
        <dbReference type="EC" id="2.7.7.7"/>
    </reaction>
</comment>
<dbReference type="Proteomes" id="UP000242662">
    <property type="component" value="Unassembled WGS sequence"/>
</dbReference>
<reference evidence="11" key="1">
    <citation type="submission" date="2016-09" db="EMBL/GenBank/DDBJ databases">
        <authorList>
            <person name="Varghese N."/>
            <person name="Submissions S."/>
        </authorList>
    </citation>
    <scope>NUCLEOTIDE SEQUENCE [LARGE SCALE GENOMIC DNA]</scope>
    <source>
        <strain evidence="11">25nlg</strain>
    </source>
</reference>
<evidence type="ECO:0000256" key="1">
    <source>
        <dbReference type="ARBA" id="ARBA00012417"/>
    </source>
</evidence>
<dbReference type="SMART" id="SM00481">
    <property type="entry name" value="POLIIIAc"/>
    <property type="match status" value="1"/>
</dbReference>
<protein>
    <recommendedName>
        <fullName evidence="1">DNA-directed DNA polymerase</fullName>
        <ecNumber evidence="1">2.7.7.7</ecNumber>
    </recommendedName>
</protein>
<evidence type="ECO:0000313" key="11">
    <source>
        <dbReference type="Proteomes" id="UP000242662"/>
    </source>
</evidence>
<dbReference type="InterPro" id="IPR037160">
    <property type="entry name" value="DNA_Pol_thumb_sf"/>
</dbReference>
<dbReference type="InterPro" id="IPR003141">
    <property type="entry name" value="Pol/His_phosphatase_N"/>
</dbReference>
<proteinExistence type="predicted"/>
<evidence type="ECO:0000256" key="2">
    <source>
        <dbReference type="ARBA" id="ARBA00022679"/>
    </source>
</evidence>
<evidence type="ECO:0000256" key="3">
    <source>
        <dbReference type="ARBA" id="ARBA00022695"/>
    </source>
</evidence>
<dbReference type="SUPFAM" id="SSF89550">
    <property type="entry name" value="PHP domain-like"/>
    <property type="match status" value="1"/>
</dbReference>
<organism evidence="10 11">
    <name type="scientific">Shouchella lonarensis</name>
    <dbReference type="NCBI Taxonomy" id="1464122"/>
    <lineage>
        <taxon>Bacteria</taxon>
        <taxon>Bacillati</taxon>
        <taxon>Bacillota</taxon>
        <taxon>Bacilli</taxon>
        <taxon>Bacillales</taxon>
        <taxon>Bacillaceae</taxon>
        <taxon>Shouchella</taxon>
    </lineage>
</organism>
<dbReference type="InterPro" id="IPR016195">
    <property type="entry name" value="Pol/histidinol_Pase-like"/>
</dbReference>
<dbReference type="CDD" id="cd00141">
    <property type="entry name" value="NT_POLXc"/>
    <property type="match status" value="1"/>
</dbReference>
<accession>A0A1G6K468</accession>
<keyword evidence="11" id="KW-1185">Reference proteome</keyword>
<dbReference type="PANTHER" id="PTHR36928">
    <property type="entry name" value="PHOSPHATASE YCDX-RELATED"/>
    <property type="match status" value="1"/>
</dbReference>
<dbReference type="OrthoDB" id="9808747at2"/>
<dbReference type="GO" id="GO:0008270">
    <property type="term" value="F:zinc ion binding"/>
    <property type="evidence" value="ECO:0007669"/>
    <property type="project" value="TreeGrafter"/>
</dbReference>
<dbReference type="Pfam" id="PF14791">
    <property type="entry name" value="DNA_pol_B_thumb"/>
    <property type="match status" value="1"/>
</dbReference>
<dbReference type="RefSeq" id="WP_090775796.1">
    <property type="nucleotide sequence ID" value="NZ_FMYM01000006.1"/>
</dbReference>
<dbReference type="GO" id="GO:0003677">
    <property type="term" value="F:DNA binding"/>
    <property type="evidence" value="ECO:0007669"/>
    <property type="project" value="InterPro"/>
</dbReference>
<dbReference type="EC" id="2.7.7.7" evidence="1"/>
<evidence type="ECO:0000256" key="5">
    <source>
        <dbReference type="ARBA" id="ARBA00022932"/>
    </source>
</evidence>